<comment type="caution">
    <text evidence="1">The sequence shown here is derived from an EMBL/GenBank/DDBJ whole genome shotgun (WGS) entry which is preliminary data.</text>
</comment>
<reference evidence="1 2" key="1">
    <citation type="journal article" date="2019" name="Commun. Biol.">
        <title>The bagworm genome reveals a unique fibroin gene that provides high tensile strength.</title>
        <authorList>
            <person name="Kono N."/>
            <person name="Nakamura H."/>
            <person name="Ohtoshi R."/>
            <person name="Tomita M."/>
            <person name="Numata K."/>
            <person name="Arakawa K."/>
        </authorList>
    </citation>
    <scope>NUCLEOTIDE SEQUENCE [LARGE SCALE GENOMIC DNA]</scope>
</reference>
<evidence type="ECO:0000313" key="1">
    <source>
        <dbReference type="EMBL" id="GBP19742.1"/>
    </source>
</evidence>
<dbReference type="EMBL" id="BGZK01000111">
    <property type="protein sequence ID" value="GBP19742.1"/>
    <property type="molecule type" value="Genomic_DNA"/>
</dbReference>
<accession>A0A4C1U0A4</accession>
<evidence type="ECO:0000313" key="2">
    <source>
        <dbReference type="Proteomes" id="UP000299102"/>
    </source>
</evidence>
<sequence>MCKLKRLSGSTDGSEDRLRAAVRDLGPGARQATGVPASAAVAERYVPTEVFPISSDGTYPTRNRNDKQREILIELQGAQCAWCRRPTVDKHRIIF</sequence>
<organism evidence="1 2">
    <name type="scientific">Eumeta variegata</name>
    <name type="common">Bagworm moth</name>
    <name type="synonym">Eumeta japonica</name>
    <dbReference type="NCBI Taxonomy" id="151549"/>
    <lineage>
        <taxon>Eukaryota</taxon>
        <taxon>Metazoa</taxon>
        <taxon>Ecdysozoa</taxon>
        <taxon>Arthropoda</taxon>
        <taxon>Hexapoda</taxon>
        <taxon>Insecta</taxon>
        <taxon>Pterygota</taxon>
        <taxon>Neoptera</taxon>
        <taxon>Endopterygota</taxon>
        <taxon>Lepidoptera</taxon>
        <taxon>Glossata</taxon>
        <taxon>Ditrysia</taxon>
        <taxon>Tineoidea</taxon>
        <taxon>Psychidae</taxon>
        <taxon>Oiketicinae</taxon>
        <taxon>Eumeta</taxon>
    </lineage>
</organism>
<gene>
    <name evidence="1" type="ORF">EVAR_8902_1</name>
</gene>
<name>A0A4C1U0A4_EUMVA</name>
<dbReference type="Proteomes" id="UP000299102">
    <property type="component" value="Unassembled WGS sequence"/>
</dbReference>
<protein>
    <submittedName>
        <fullName evidence="1">Uncharacterized protein</fullName>
    </submittedName>
</protein>
<keyword evidence="2" id="KW-1185">Reference proteome</keyword>
<dbReference type="AlphaFoldDB" id="A0A4C1U0A4"/>
<proteinExistence type="predicted"/>